<dbReference type="PANTHER" id="PTHR16193">
    <property type="entry name" value="TETRATRICOPEPTIDE REPEAT PROTEIN 27"/>
    <property type="match status" value="1"/>
</dbReference>
<dbReference type="PANTHER" id="PTHR16193:SF0">
    <property type="entry name" value="TETRATRICOPEPTIDE REPEAT PROTEIN 27"/>
    <property type="match status" value="1"/>
</dbReference>
<evidence type="ECO:0000256" key="3">
    <source>
        <dbReference type="PROSITE-ProRule" id="PRU00339"/>
    </source>
</evidence>
<feature type="repeat" description="TPR" evidence="3">
    <location>
        <begin position="624"/>
        <end position="657"/>
    </location>
</feature>
<comment type="caution">
    <text evidence="5">The sequence shown here is derived from an EMBL/GenBank/DDBJ whole genome shotgun (WGS) entry which is preliminary data.</text>
</comment>
<evidence type="ECO:0000313" key="5">
    <source>
        <dbReference type="EMBL" id="KAL3507166.1"/>
    </source>
</evidence>
<feature type="region of interest" description="Disordered" evidence="4">
    <location>
        <begin position="742"/>
        <end position="779"/>
    </location>
</feature>
<keyword evidence="1" id="KW-0677">Repeat</keyword>
<evidence type="ECO:0000256" key="2">
    <source>
        <dbReference type="ARBA" id="ARBA00022803"/>
    </source>
</evidence>
<dbReference type="SMART" id="SM00028">
    <property type="entry name" value="TPR"/>
    <property type="match status" value="5"/>
</dbReference>
<evidence type="ECO:0000256" key="1">
    <source>
        <dbReference type="ARBA" id="ARBA00022737"/>
    </source>
</evidence>
<dbReference type="InterPro" id="IPR011990">
    <property type="entry name" value="TPR-like_helical_dom_sf"/>
</dbReference>
<dbReference type="SUPFAM" id="SSF48452">
    <property type="entry name" value="TPR-like"/>
    <property type="match status" value="1"/>
</dbReference>
<dbReference type="Gene3D" id="1.25.40.10">
    <property type="entry name" value="Tetratricopeptide repeat domain"/>
    <property type="match status" value="1"/>
</dbReference>
<gene>
    <name evidence="5" type="ORF">ACH5RR_032548</name>
</gene>
<dbReference type="PROSITE" id="PS50005">
    <property type="entry name" value="TPR"/>
    <property type="match status" value="1"/>
</dbReference>
<dbReference type="AlphaFoldDB" id="A0ABD2YJR8"/>
<name>A0ABD2YJR8_9GENT</name>
<evidence type="ECO:0008006" key="7">
    <source>
        <dbReference type="Google" id="ProtNLM"/>
    </source>
</evidence>
<accession>A0ABD2YJR8</accession>
<keyword evidence="2 3" id="KW-0802">TPR repeat</keyword>
<organism evidence="5 6">
    <name type="scientific">Cinchona calisaya</name>
    <dbReference type="NCBI Taxonomy" id="153742"/>
    <lineage>
        <taxon>Eukaryota</taxon>
        <taxon>Viridiplantae</taxon>
        <taxon>Streptophyta</taxon>
        <taxon>Embryophyta</taxon>
        <taxon>Tracheophyta</taxon>
        <taxon>Spermatophyta</taxon>
        <taxon>Magnoliopsida</taxon>
        <taxon>eudicotyledons</taxon>
        <taxon>Gunneridae</taxon>
        <taxon>Pentapetalae</taxon>
        <taxon>asterids</taxon>
        <taxon>lamiids</taxon>
        <taxon>Gentianales</taxon>
        <taxon>Rubiaceae</taxon>
        <taxon>Cinchonoideae</taxon>
        <taxon>Cinchoneae</taxon>
        <taxon>Cinchona</taxon>
    </lineage>
</organism>
<dbReference type="Proteomes" id="UP001630127">
    <property type="component" value="Unassembled WGS sequence"/>
</dbReference>
<sequence length="922" mass="103904">MAESSDTLLPILRSLELRLLRCTLPSDTPLSNFPPSDKTPPHLQTLISDVVQLIESGNYVEALSSDAAKSIFHFNSETPFTNSADSAELFYSELVPQSVVVFLNENPNSIDELERCFRSLLVMAIAVAALLAFTQSNITGPEEKMPAMPLVPANDNWIEWQIWAQKEIMSVGSDVQGKFSNLQYIILAKILLMKTKDLLLDISITINAVRSICWWLARVLLIHQRLLDERSSSLFDLLQVFSRESLQHFGSPEKVTDYWGPKLSDEDTLSIVSMLHLEVGIMELTYARVDSSRFHFESAQRKARLDFSVSGALGFRTMHQVEPKAQLLLITGKSSDDTSNSVRNEIHYDVTSTSDGASLHHPPGTQEVSDVLMAPRILEDKTSESGDQAFESCSISATRLTAVQQAVILAHCLAIEKSARSDELQHYKMAPYIEAIDSQPSSHFMIQYFCNILRIRWESTRSRTKQRALLMMEKLVESINEPSPVVAQRIYYCFAVNTPAIPALRKEFGDLLVSCGLIGEAIKVYEDLELWDNLIYCYRMLEKKAAAVELIKKQLSERPNDPRLWCSLGDVTIDDTCYEKALEVSRNKSARALRSLARSAYNRGDYEKSKVLWVSAMTLNSLYPDGWFALGAAALKARDVEKALDGFTHAVQLDPENGEAWNNVACLHMIKKRSKEAFVAFKEALKFKRNNWQMWENFSQVAADVGNYSQAMEAIQKVLDMTNNKRTDVDLLERLMVEIENQASTTHSQPPNAITGGNDTQYSHAASDVDANKSTSSEEDLARKREFELLMQMIGKILRRIVQSSGGADIWGLYARWHKLKGDLTMCSEALLKQVRAYQGSDLWKDRERFVKFAHASLDLCNVYQELSYRTGSQRELFAAEMHAKNIIKQGTNFSDTQEYQDILASLNQIQKALQNNSVAAA</sequence>
<proteinExistence type="predicted"/>
<keyword evidence="6" id="KW-1185">Reference proteome</keyword>
<dbReference type="InterPro" id="IPR044244">
    <property type="entry name" value="TTC27/Emw1"/>
</dbReference>
<evidence type="ECO:0000256" key="4">
    <source>
        <dbReference type="SAM" id="MobiDB-lite"/>
    </source>
</evidence>
<protein>
    <recommendedName>
        <fullName evidence="7">Tetratricopeptide repeat protein 27 homolog</fullName>
    </recommendedName>
</protein>
<dbReference type="InterPro" id="IPR019734">
    <property type="entry name" value="TPR_rpt"/>
</dbReference>
<reference evidence="5 6" key="1">
    <citation type="submission" date="2024-11" db="EMBL/GenBank/DDBJ databases">
        <title>A near-complete genome assembly of Cinchona calisaya.</title>
        <authorList>
            <person name="Lian D.C."/>
            <person name="Zhao X.W."/>
            <person name="Wei L."/>
        </authorList>
    </citation>
    <scope>NUCLEOTIDE SEQUENCE [LARGE SCALE GENOMIC DNA]</scope>
    <source>
        <tissue evidence="5">Nenye</tissue>
    </source>
</reference>
<feature type="compositionally biased region" description="Polar residues" evidence="4">
    <location>
        <begin position="742"/>
        <end position="764"/>
    </location>
</feature>
<evidence type="ECO:0000313" key="6">
    <source>
        <dbReference type="Proteomes" id="UP001630127"/>
    </source>
</evidence>
<dbReference type="Pfam" id="PF13181">
    <property type="entry name" value="TPR_8"/>
    <property type="match status" value="1"/>
</dbReference>
<dbReference type="EMBL" id="JBJUIK010000013">
    <property type="protein sequence ID" value="KAL3507166.1"/>
    <property type="molecule type" value="Genomic_DNA"/>
</dbReference>